<evidence type="ECO:0000313" key="4">
    <source>
        <dbReference type="EMBL" id="ACB94114.1"/>
    </source>
</evidence>
<dbReference type="Gene3D" id="1.10.150.240">
    <property type="entry name" value="Putative phosphatase, domain 2"/>
    <property type="match status" value="1"/>
</dbReference>
<dbReference type="KEGG" id="bid:Bind_0461"/>
<evidence type="ECO:0000256" key="1">
    <source>
        <dbReference type="ARBA" id="ARBA00008106"/>
    </source>
</evidence>
<dbReference type="HOGENOM" id="CLU_045011_3_1_5"/>
<reference evidence="5" key="1">
    <citation type="submission" date="2008-03" db="EMBL/GenBank/DDBJ databases">
        <title>Complete sequence of chromosome of Beijerinckia indica subsp. indica ATCC 9039.</title>
        <authorList>
            <consortium name="US DOE Joint Genome Institute"/>
            <person name="Copeland A."/>
            <person name="Lucas S."/>
            <person name="Lapidus A."/>
            <person name="Glavina del Rio T."/>
            <person name="Dalin E."/>
            <person name="Tice H."/>
            <person name="Bruce D."/>
            <person name="Goodwin L."/>
            <person name="Pitluck S."/>
            <person name="LaButti K."/>
            <person name="Schmutz J."/>
            <person name="Larimer F."/>
            <person name="Land M."/>
            <person name="Hauser L."/>
            <person name="Kyrpides N."/>
            <person name="Mikhailova N."/>
            <person name="Dunfield P.F."/>
            <person name="Dedysh S.N."/>
            <person name="Liesack W."/>
            <person name="Saw J.H."/>
            <person name="Alam M."/>
            <person name="Chen Y."/>
            <person name="Murrell J.C."/>
            <person name="Richardson P."/>
        </authorList>
    </citation>
    <scope>NUCLEOTIDE SEQUENCE [LARGE SCALE GENOMIC DNA]</scope>
    <source>
        <strain evidence="5">ATCC 9039 / DSM 1715 / NCIMB 8712</strain>
    </source>
</reference>
<dbReference type="InterPro" id="IPR006439">
    <property type="entry name" value="HAD-SF_hydro_IA"/>
</dbReference>
<comment type="similarity">
    <text evidence="1 3">Belongs to the HAD-like hydrolase superfamily. S-2-haloalkanoic acid dehalogenase family.</text>
</comment>
<dbReference type="PANTHER" id="PTHR43316:SF3">
    <property type="entry name" value="HALOACID DEHALOGENASE, TYPE II (AFU_ORTHOLOGUE AFUA_2G07750)-RELATED"/>
    <property type="match status" value="1"/>
</dbReference>
<dbReference type="InterPro" id="IPR023198">
    <property type="entry name" value="PGP-like_dom2"/>
</dbReference>
<dbReference type="CDD" id="cd02588">
    <property type="entry name" value="HAD_L2-DEX"/>
    <property type="match status" value="1"/>
</dbReference>
<comment type="catalytic activity">
    <reaction evidence="3">
        <text>an (S)-2-haloacid + H2O = a (2R)-2-hydroxycarboxylate + a halide anion + H(+)</text>
        <dbReference type="Rhea" id="RHEA:11192"/>
        <dbReference type="ChEBI" id="CHEBI:15377"/>
        <dbReference type="ChEBI" id="CHEBI:15378"/>
        <dbReference type="ChEBI" id="CHEBI:16042"/>
        <dbReference type="ChEBI" id="CHEBI:58314"/>
        <dbReference type="ChEBI" id="CHEBI:137405"/>
        <dbReference type="EC" id="3.8.1.2"/>
    </reaction>
</comment>
<dbReference type="EC" id="3.8.1.2" evidence="3"/>
<dbReference type="PANTHER" id="PTHR43316">
    <property type="entry name" value="HYDROLASE, HALOACID DELAHOGENASE-RELATED"/>
    <property type="match status" value="1"/>
</dbReference>
<proteinExistence type="inferred from homology"/>
<dbReference type="Proteomes" id="UP000001695">
    <property type="component" value="Chromosome"/>
</dbReference>
<dbReference type="NCBIfam" id="TIGR01493">
    <property type="entry name" value="HAD-SF-IA-v2"/>
    <property type="match status" value="1"/>
</dbReference>
<keyword evidence="2 3" id="KW-0378">Hydrolase</keyword>
<dbReference type="EMBL" id="CP001016">
    <property type="protein sequence ID" value="ACB94114.1"/>
    <property type="molecule type" value="Genomic_DNA"/>
</dbReference>
<dbReference type="InterPro" id="IPR051540">
    <property type="entry name" value="S-2-haloacid_dehalogenase"/>
</dbReference>
<evidence type="ECO:0000256" key="2">
    <source>
        <dbReference type="ARBA" id="ARBA00022801"/>
    </source>
</evidence>
<keyword evidence="5" id="KW-1185">Reference proteome</keyword>
<dbReference type="Gene3D" id="3.40.50.1000">
    <property type="entry name" value="HAD superfamily/HAD-like"/>
    <property type="match status" value="1"/>
</dbReference>
<dbReference type="GO" id="GO:0018784">
    <property type="term" value="F:(S)-2-haloacid dehalogenase activity"/>
    <property type="evidence" value="ECO:0007669"/>
    <property type="project" value="UniProtKB-UniRule"/>
</dbReference>
<dbReference type="eggNOG" id="COG1011">
    <property type="taxonomic scope" value="Bacteria"/>
</dbReference>
<sequence length="240" mass="26639">MGATSLLARTKIVQAAPSPIRAIAFDGFPIFDPRSVPMLARDMLGERGELLAAQWSNKIFSYSWLLTAAGHYQDFRTLADTTLSYTAHAMDLTLDDNTRQRLINQYESLDIWPDVKPALERLRTANIRLAFLSNLGATTLMANMNRNGIASYFEAPISTDRVKRFKPAPEAYKMAVDAFGLPREQIGFAAFGGWDAIGATWFGYRTAWVNRLGLPAEPFDIRPEITSRGMEGVLTLAGLT</sequence>
<dbReference type="NCBIfam" id="TIGR01428">
    <property type="entry name" value="HAD_type_II"/>
    <property type="match status" value="1"/>
</dbReference>
<dbReference type="InterPro" id="IPR006328">
    <property type="entry name" value="2-HAD"/>
</dbReference>
<dbReference type="STRING" id="395963.Bind_0461"/>
<evidence type="ECO:0000256" key="3">
    <source>
        <dbReference type="RuleBase" id="RU368077"/>
    </source>
</evidence>
<dbReference type="InterPro" id="IPR023214">
    <property type="entry name" value="HAD_sf"/>
</dbReference>
<name>B2IE90_BEII9</name>
<dbReference type="PRINTS" id="PR00413">
    <property type="entry name" value="HADHALOGNASE"/>
</dbReference>
<dbReference type="Pfam" id="PF00702">
    <property type="entry name" value="Hydrolase"/>
    <property type="match status" value="1"/>
</dbReference>
<accession>B2IE90</accession>
<gene>
    <name evidence="4" type="ordered locus">Bind_0461</name>
</gene>
<comment type="function">
    <text evidence="3">Catalyzes the hydrolytic dehalogenation of small (S)-2-haloalkanoic acids to yield the corresponding (R)-2-hydroxyalkanoic acids.</text>
</comment>
<dbReference type="AlphaFoldDB" id="B2IE90"/>
<evidence type="ECO:0000313" key="5">
    <source>
        <dbReference type="Proteomes" id="UP000001695"/>
    </source>
</evidence>
<protein>
    <recommendedName>
        <fullName evidence="3">(S)-2-haloacid dehalogenase</fullName>
        <ecNumber evidence="3">3.8.1.2</ecNumber>
    </recommendedName>
    <alternativeName>
        <fullName evidence="3">2-haloalkanoic acid dehalogenase</fullName>
    </alternativeName>
    <alternativeName>
        <fullName evidence="3">Halocarboxylic acid halidohydrolase</fullName>
    </alternativeName>
    <alternativeName>
        <fullName evidence="3">L-2-haloacid dehalogenase</fullName>
    </alternativeName>
</protein>
<dbReference type="SUPFAM" id="SSF56784">
    <property type="entry name" value="HAD-like"/>
    <property type="match status" value="1"/>
</dbReference>
<organism evidence="4 5">
    <name type="scientific">Beijerinckia indica subsp. indica (strain ATCC 9039 / DSM 1715 / NCIMB 8712)</name>
    <dbReference type="NCBI Taxonomy" id="395963"/>
    <lineage>
        <taxon>Bacteria</taxon>
        <taxon>Pseudomonadati</taxon>
        <taxon>Pseudomonadota</taxon>
        <taxon>Alphaproteobacteria</taxon>
        <taxon>Hyphomicrobiales</taxon>
        <taxon>Beijerinckiaceae</taxon>
        <taxon>Beijerinckia</taxon>
    </lineage>
</organism>
<dbReference type="InterPro" id="IPR036412">
    <property type="entry name" value="HAD-like_sf"/>
</dbReference>
<reference evidence="4 5" key="2">
    <citation type="journal article" date="2010" name="J. Bacteriol.">
        <title>Complete genome sequence of Beijerinckia indica subsp. indica.</title>
        <authorList>
            <person name="Tamas I."/>
            <person name="Dedysh S.N."/>
            <person name="Liesack W."/>
            <person name="Stott M.B."/>
            <person name="Alam M."/>
            <person name="Murrell J.C."/>
            <person name="Dunfield P.F."/>
        </authorList>
    </citation>
    <scope>NUCLEOTIDE SEQUENCE [LARGE SCALE GENOMIC DNA]</scope>
    <source>
        <strain evidence="5">ATCC 9039 / DSM 1715 / NCIMB 8712</strain>
    </source>
</reference>